<dbReference type="EMBL" id="ADBL01000788">
    <property type="status" value="NOT_ANNOTATED_CDS"/>
    <property type="molecule type" value="Genomic_DNA"/>
</dbReference>
<protein>
    <submittedName>
        <fullName evidence="3 4">Uncharacterized protein</fullName>
    </submittedName>
</protein>
<dbReference type="Pfam" id="PF10494">
    <property type="entry name" value="Stk19"/>
    <property type="match status" value="2"/>
</dbReference>
<dbReference type="AlphaFoldDB" id="A0A0C4DTJ2"/>
<evidence type="ECO:0000256" key="2">
    <source>
        <dbReference type="SAM" id="MobiDB-lite"/>
    </source>
</evidence>
<dbReference type="EnsemblFungi" id="MAPG_03260T0">
    <property type="protein sequence ID" value="MAPG_03260T0"/>
    <property type="gene ID" value="MAPG_03260"/>
</dbReference>
<reference evidence="4" key="5">
    <citation type="submission" date="2015-06" db="UniProtKB">
        <authorList>
            <consortium name="EnsemblFungi"/>
        </authorList>
    </citation>
    <scope>IDENTIFICATION</scope>
    <source>
        <strain evidence="4">ATCC 64411</strain>
    </source>
</reference>
<dbReference type="VEuPathDB" id="FungiDB:MAPG_03260"/>
<dbReference type="InterPro" id="IPR018865">
    <property type="entry name" value="STK19-like"/>
</dbReference>
<accession>A0A0C4DTJ2</accession>
<reference evidence="4" key="4">
    <citation type="journal article" date="2015" name="G3 (Bethesda)">
        <title>Genome sequences of three phytopathogenic species of the Magnaporthaceae family of fungi.</title>
        <authorList>
            <person name="Okagaki L.H."/>
            <person name="Nunes C.C."/>
            <person name="Sailsbery J."/>
            <person name="Clay B."/>
            <person name="Brown D."/>
            <person name="John T."/>
            <person name="Oh Y."/>
            <person name="Young N."/>
            <person name="Fitzgerald M."/>
            <person name="Haas B.J."/>
            <person name="Zeng Q."/>
            <person name="Young S."/>
            <person name="Adiconis X."/>
            <person name="Fan L."/>
            <person name="Levin J.Z."/>
            <person name="Mitchell T.K."/>
            <person name="Okubara P.A."/>
            <person name="Farman M.L."/>
            <person name="Kohn L.M."/>
            <person name="Birren B."/>
            <person name="Ma L.-J."/>
            <person name="Dean R.A."/>
        </authorList>
    </citation>
    <scope>NUCLEOTIDE SEQUENCE</scope>
    <source>
        <strain evidence="4">ATCC 64411 / 73-15</strain>
    </source>
</reference>
<gene>
    <name evidence="3" type="ORF">MAPG_03260</name>
</gene>
<comment type="similarity">
    <text evidence="1">Belongs to the STK19 family.</text>
</comment>
<dbReference type="PANTHER" id="PTHR15243">
    <property type="entry name" value="SERINE/THREONINE-PROTEIN KINASE 19"/>
    <property type="match status" value="1"/>
</dbReference>
<evidence type="ECO:0000313" key="5">
    <source>
        <dbReference type="Proteomes" id="UP000011715"/>
    </source>
</evidence>
<sequence>MNRQTVLGTSHRVQKQRPTAPREGSASAAARSLVSSWMAEFPRRKAGEPSGGSNNKRAGIDSDADVTATGTAGSEQPPSPPRDIPQAMAHVRDTMFSPLPERGLSAALTATVLTRRASIPPMVSTSHLQAVLDWTPTMAPEDMLRQRWDGGVGGGGGVRQARGGVRFGVIPGRTRRWKEFSGLRFDWILAEAVGSGLVEVFETGCVGRGVRLVSPS</sequence>
<dbReference type="PANTHER" id="PTHR15243:SF0">
    <property type="entry name" value="SERINE_THREONINE-PROTEIN KINASE 19"/>
    <property type="match status" value="1"/>
</dbReference>
<feature type="region of interest" description="Disordered" evidence="2">
    <location>
        <begin position="1"/>
        <end position="85"/>
    </location>
</feature>
<dbReference type="eggNOG" id="ENOG502S7IU">
    <property type="taxonomic scope" value="Eukaryota"/>
</dbReference>
<name>A0A0C4DTJ2_MAGP6</name>
<organism evidence="4 5">
    <name type="scientific">Magnaporthiopsis poae (strain ATCC 64411 / 73-15)</name>
    <name type="common">Kentucky bluegrass fungus</name>
    <name type="synonym">Magnaporthe poae</name>
    <dbReference type="NCBI Taxonomy" id="644358"/>
    <lineage>
        <taxon>Eukaryota</taxon>
        <taxon>Fungi</taxon>
        <taxon>Dikarya</taxon>
        <taxon>Ascomycota</taxon>
        <taxon>Pezizomycotina</taxon>
        <taxon>Sordariomycetes</taxon>
        <taxon>Sordariomycetidae</taxon>
        <taxon>Magnaporthales</taxon>
        <taxon>Magnaporthaceae</taxon>
        <taxon>Magnaporthiopsis</taxon>
    </lineage>
</organism>
<evidence type="ECO:0000313" key="4">
    <source>
        <dbReference type="EnsemblFungi" id="MAPG_03260T0"/>
    </source>
</evidence>
<dbReference type="OrthoDB" id="3980126at2759"/>
<reference evidence="5" key="2">
    <citation type="submission" date="2010-05" db="EMBL/GenBank/DDBJ databases">
        <title>The genome sequence of Magnaporthe poae strain ATCC 64411.</title>
        <authorList>
            <person name="Ma L.-J."/>
            <person name="Dead R."/>
            <person name="Young S."/>
            <person name="Zeng Q."/>
            <person name="Koehrsen M."/>
            <person name="Alvarado L."/>
            <person name="Berlin A."/>
            <person name="Chapman S.B."/>
            <person name="Chen Z."/>
            <person name="Freedman E."/>
            <person name="Gellesch M."/>
            <person name="Goldberg J."/>
            <person name="Griggs A."/>
            <person name="Gujja S."/>
            <person name="Heilman E.R."/>
            <person name="Heiman D."/>
            <person name="Hepburn T."/>
            <person name="Howarth C."/>
            <person name="Jen D."/>
            <person name="Larson L."/>
            <person name="Mehta T."/>
            <person name="Neiman D."/>
            <person name="Pearson M."/>
            <person name="Roberts A."/>
            <person name="Saif S."/>
            <person name="Shea T."/>
            <person name="Shenoy N."/>
            <person name="Sisk P."/>
            <person name="Stolte C."/>
            <person name="Sykes S."/>
            <person name="Walk T."/>
            <person name="White J."/>
            <person name="Yandava C."/>
            <person name="Haas B."/>
            <person name="Nusbaum C."/>
            <person name="Birren B."/>
        </authorList>
    </citation>
    <scope>NUCLEOTIDE SEQUENCE [LARGE SCALE GENOMIC DNA]</scope>
    <source>
        <strain evidence="5">ATCC 64411 / 73-15</strain>
    </source>
</reference>
<proteinExistence type="inferred from homology"/>
<dbReference type="EMBL" id="GL876967">
    <property type="protein sequence ID" value="KLU84215.1"/>
    <property type="molecule type" value="Genomic_DNA"/>
</dbReference>
<reference evidence="3" key="1">
    <citation type="submission" date="2010-05" db="EMBL/GenBank/DDBJ databases">
        <title>The Genome Sequence of Magnaporthe poae strain ATCC 64411.</title>
        <authorList>
            <consortium name="The Broad Institute Genome Sequencing Platform"/>
            <consortium name="Broad Institute Genome Sequencing Center for Infectious Disease"/>
            <person name="Ma L.-J."/>
            <person name="Dead R."/>
            <person name="Young S."/>
            <person name="Zeng Q."/>
            <person name="Koehrsen M."/>
            <person name="Alvarado L."/>
            <person name="Berlin A."/>
            <person name="Chapman S.B."/>
            <person name="Chen Z."/>
            <person name="Freedman E."/>
            <person name="Gellesch M."/>
            <person name="Goldberg J."/>
            <person name="Griggs A."/>
            <person name="Gujja S."/>
            <person name="Heilman E.R."/>
            <person name="Heiman D."/>
            <person name="Hepburn T."/>
            <person name="Howarth C."/>
            <person name="Jen D."/>
            <person name="Larson L."/>
            <person name="Mehta T."/>
            <person name="Neiman D."/>
            <person name="Pearson M."/>
            <person name="Roberts A."/>
            <person name="Saif S."/>
            <person name="Shea T."/>
            <person name="Shenoy N."/>
            <person name="Sisk P."/>
            <person name="Stolte C."/>
            <person name="Sykes S."/>
            <person name="Walk T."/>
            <person name="White J."/>
            <person name="Yandava C."/>
            <person name="Haas B."/>
            <person name="Nusbaum C."/>
            <person name="Birren B."/>
        </authorList>
    </citation>
    <scope>NUCLEOTIDE SEQUENCE</scope>
    <source>
        <strain evidence="3">ATCC 64411</strain>
    </source>
</reference>
<dbReference type="GO" id="GO:0046579">
    <property type="term" value="P:positive regulation of Ras protein signal transduction"/>
    <property type="evidence" value="ECO:0007669"/>
    <property type="project" value="TreeGrafter"/>
</dbReference>
<evidence type="ECO:0000313" key="3">
    <source>
        <dbReference type="EMBL" id="KLU84215.1"/>
    </source>
</evidence>
<keyword evidence="5" id="KW-1185">Reference proteome</keyword>
<dbReference type="Proteomes" id="UP000011715">
    <property type="component" value="Unassembled WGS sequence"/>
</dbReference>
<evidence type="ECO:0000256" key="1">
    <source>
        <dbReference type="ARBA" id="ARBA00093458"/>
    </source>
</evidence>
<feature type="compositionally biased region" description="Low complexity" evidence="2">
    <location>
        <begin position="25"/>
        <end position="36"/>
    </location>
</feature>
<dbReference type="EMBL" id="ADBL01000787">
    <property type="status" value="NOT_ANNOTATED_CDS"/>
    <property type="molecule type" value="Genomic_DNA"/>
</dbReference>
<reference evidence="3" key="3">
    <citation type="submission" date="2011-03" db="EMBL/GenBank/DDBJ databases">
        <title>Annotation of Magnaporthe poae ATCC 64411.</title>
        <authorList>
            <person name="Ma L.-J."/>
            <person name="Dead R."/>
            <person name="Young S.K."/>
            <person name="Zeng Q."/>
            <person name="Gargeya S."/>
            <person name="Fitzgerald M."/>
            <person name="Haas B."/>
            <person name="Abouelleil A."/>
            <person name="Alvarado L."/>
            <person name="Arachchi H.M."/>
            <person name="Berlin A."/>
            <person name="Brown A."/>
            <person name="Chapman S.B."/>
            <person name="Chen Z."/>
            <person name="Dunbar C."/>
            <person name="Freedman E."/>
            <person name="Gearin G."/>
            <person name="Gellesch M."/>
            <person name="Goldberg J."/>
            <person name="Griggs A."/>
            <person name="Gujja S."/>
            <person name="Heiman D."/>
            <person name="Howarth C."/>
            <person name="Larson L."/>
            <person name="Lui A."/>
            <person name="MacDonald P.J.P."/>
            <person name="Mehta T."/>
            <person name="Montmayeur A."/>
            <person name="Murphy C."/>
            <person name="Neiman D."/>
            <person name="Pearson M."/>
            <person name="Priest M."/>
            <person name="Roberts A."/>
            <person name="Saif S."/>
            <person name="Shea T."/>
            <person name="Shenoy N."/>
            <person name="Sisk P."/>
            <person name="Stolte C."/>
            <person name="Sykes S."/>
            <person name="Yandava C."/>
            <person name="Wortman J."/>
            <person name="Nusbaum C."/>
            <person name="Birren B."/>
        </authorList>
    </citation>
    <scope>NUCLEOTIDE SEQUENCE</scope>
    <source>
        <strain evidence="3">ATCC 64411</strain>
    </source>
</reference>